<evidence type="ECO:0000313" key="1">
    <source>
        <dbReference type="EMBL" id="KAK9823380.1"/>
    </source>
</evidence>
<organism evidence="1 2">
    <name type="scientific">[Myrmecia] bisecta</name>
    <dbReference type="NCBI Taxonomy" id="41462"/>
    <lineage>
        <taxon>Eukaryota</taxon>
        <taxon>Viridiplantae</taxon>
        <taxon>Chlorophyta</taxon>
        <taxon>core chlorophytes</taxon>
        <taxon>Trebouxiophyceae</taxon>
        <taxon>Trebouxiales</taxon>
        <taxon>Trebouxiaceae</taxon>
        <taxon>Myrmecia</taxon>
    </lineage>
</organism>
<evidence type="ECO:0000313" key="2">
    <source>
        <dbReference type="Proteomes" id="UP001489004"/>
    </source>
</evidence>
<name>A0AAW1QPD5_9CHLO</name>
<dbReference type="Proteomes" id="UP001489004">
    <property type="component" value="Unassembled WGS sequence"/>
</dbReference>
<dbReference type="EMBL" id="JALJOR010000002">
    <property type="protein sequence ID" value="KAK9823380.1"/>
    <property type="molecule type" value="Genomic_DNA"/>
</dbReference>
<sequence>MPNTPALVAPSPALIAYVNSVKSDGSLARLAEVVKVFSALFIDVTGLGIIGPGSSLGLTAAMHQNPDTGFAGRQFVQWYNINRGRVRWADKDELLRATWEEVSEPLLQAEVDDVIPFMAWYLRETPRNNKPEGTLVLRGCHGEPLHDCGSNVFSPRTLGPVISRLRTVFRTFNRGYDDATVANPKANPVIGDFGKLFIKLYTKAYMEWKARVQVQ</sequence>
<protein>
    <submittedName>
        <fullName evidence="1">Uncharacterized protein</fullName>
    </submittedName>
</protein>
<keyword evidence="2" id="KW-1185">Reference proteome</keyword>
<proteinExistence type="predicted"/>
<reference evidence="1 2" key="1">
    <citation type="journal article" date="2024" name="Nat. Commun.">
        <title>Phylogenomics reveals the evolutionary origins of lichenization in chlorophyte algae.</title>
        <authorList>
            <person name="Puginier C."/>
            <person name="Libourel C."/>
            <person name="Otte J."/>
            <person name="Skaloud P."/>
            <person name="Haon M."/>
            <person name="Grisel S."/>
            <person name="Petersen M."/>
            <person name="Berrin J.G."/>
            <person name="Delaux P.M."/>
            <person name="Dal Grande F."/>
            <person name="Keller J."/>
        </authorList>
    </citation>
    <scope>NUCLEOTIDE SEQUENCE [LARGE SCALE GENOMIC DNA]</scope>
    <source>
        <strain evidence="1 2">SAG 2043</strain>
    </source>
</reference>
<accession>A0AAW1QPD5</accession>
<dbReference type="AlphaFoldDB" id="A0AAW1QPD5"/>
<gene>
    <name evidence="1" type="ORF">WJX72_002373</name>
</gene>
<comment type="caution">
    <text evidence="1">The sequence shown here is derived from an EMBL/GenBank/DDBJ whole genome shotgun (WGS) entry which is preliminary data.</text>
</comment>